<accession>A0ABV7EER1</accession>
<proteinExistence type="predicted"/>
<dbReference type="EMBL" id="JBHRSU010000031">
    <property type="protein sequence ID" value="MFC3101199.1"/>
    <property type="molecule type" value="Genomic_DNA"/>
</dbReference>
<gene>
    <name evidence="2" type="ORF">ACFODK_09880</name>
</gene>
<feature type="region of interest" description="Disordered" evidence="1">
    <location>
        <begin position="50"/>
        <end position="98"/>
    </location>
</feature>
<comment type="caution">
    <text evidence="2">The sequence shown here is derived from an EMBL/GenBank/DDBJ whole genome shotgun (WGS) entry which is preliminary data.</text>
</comment>
<feature type="compositionally biased region" description="Polar residues" evidence="1">
    <location>
        <begin position="68"/>
        <end position="77"/>
    </location>
</feature>
<evidence type="ECO:0000256" key="1">
    <source>
        <dbReference type="SAM" id="MobiDB-lite"/>
    </source>
</evidence>
<evidence type="ECO:0000313" key="3">
    <source>
        <dbReference type="Proteomes" id="UP001595378"/>
    </source>
</evidence>
<dbReference type="Proteomes" id="UP001595378">
    <property type="component" value="Unassembled WGS sequence"/>
</dbReference>
<reference evidence="3" key="1">
    <citation type="journal article" date="2019" name="Int. J. Syst. Evol. Microbiol.">
        <title>The Global Catalogue of Microorganisms (GCM) 10K type strain sequencing project: providing services to taxonomists for standard genome sequencing and annotation.</title>
        <authorList>
            <consortium name="The Broad Institute Genomics Platform"/>
            <consortium name="The Broad Institute Genome Sequencing Center for Infectious Disease"/>
            <person name="Wu L."/>
            <person name="Ma J."/>
        </authorList>
    </citation>
    <scope>NUCLEOTIDE SEQUENCE [LARGE SCALE GENOMIC DNA]</scope>
    <source>
        <strain evidence="3">KCTC 52606</strain>
    </source>
</reference>
<dbReference type="RefSeq" id="WP_336919405.1">
    <property type="nucleotide sequence ID" value="NZ_JBANRN010000010.1"/>
</dbReference>
<evidence type="ECO:0008006" key="4">
    <source>
        <dbReference type="Google" id="ProtNLM"/>
    </source>
</evidence>
<keyword evidence="3" id="KW-1185">Reference proteome</keyword>
<organism evidence="2 3">
    <name type="scientific">Alteraurantiacibacter lauratis</name>
    <dbReference type="NCBI Taxonomy" id="2054627"/>
    <lineage>
        <taxon>Bacteria</taxon>
        <taxon>Pseudomonadati</taxon>
        <taxon>Pseudomonadota</taxon>
        <taxon>Alphaproteobacteria</taxon>
        <taxon>Sphingomonadales</taxon>
        <taxon>Erythrobacteraceae</taxon>
        <taxon>Alteraurantiacibacter</taxon>
    </lineage>
</organism>
<protein>
    <recommendedName>
        <fullName evidence="4">DUF2188 domain-containing protein</fullName>
    </recommendedName>
</protein>
<sequence>MSSVTLSATPKGNGFQATITYSDGIAVSSAEAFPSESEAISAAALKLLETPDRLGRSSNPTSDDRTGESSLRPSGLQQPGLGNRAKRKEEARAGFLRA</sequence>
<name>A0ABV7EER1_9SPHN</name>
<evidence type="ECO:0000313" key="2">
    <source>
        <dbReference type="EMBL" id="MFC3101199.1"/>
    </source>
</evidence>